<organism evidence="4">
    <name type="scientific">Brugia timori</name>
    <dbReference type="NCBI Taxonomy" id="42155"/>
    <lineage>
        <taxon>Eukaryota</taxon>
        <taxon>Metazoa</taxon>
        <taxon>Ecdysozoa</taxon>
        <taxon>Nematoda</taxon>
        <taxon>Chromadorea</taxon>
        <taxon>Rhabditida</taxon>
        <taxon>Spirurina</taxon>
        <taxon>Spiruromorpha</taxon>
        <taxon>Filarioidea</taxon>
        <taxon>Onchocercidae</taxon>
        <taxon>Brugia</taxon>
    </lineage>
</organism>
<evidence type="ECO:0000313" key="3">
    <source>
        <dbReference type="Proteomes" id="UP000280834"/>
    </source>
</evidence>
<dbReference type="STRING" id="42155.A0A0R3Q764"/>
<feature type="compositionally biased region" description="Polar residues" evidence="1">
    <location>
        <begin position="7"/>
        <end position="20"/>
    </location>
</feature>
<reference evidence="2 3" key="2">
    <citation type="submission" date="2018-11" db="EMBL/GenBank/DDBJ databases">
        <authorList>
            <consortium name="Pathogen Informatics"/>
        </authorList>
    </citation>
    <scope>NUCLEOTIDE SEQUENCE [LARGE SCALE GENOMIC DNA]</scope>
</reference>
<evidence type="ECO:0000313" key="4">
    <source>
        <dbReference type="WBParaSite" id="BTMF_0000216801-mRNA-1"/>
    </source>
</evidence>
<feature type="region of interest" description="Disordered" evidence="1">
    <location>
        <begin position="1"/>
        <end position="31"/>
    </location>
</feature>
<sequence length="119" mass="13034">MYGREGPSQNTGNTSNNMEYSSGEVWPEDLSGLSISDDPFATMFTQQFDLPQQRHHLRSTYPSARGEHGGTSLNAYCCPGPPSINTTDQPMESVHMGSPDAPASWNDPTNNSNFGDFQM</sequence>
<feature type="compositionally biased region" description="Polar residues" evidence="1">
    <location>
        <begin position="106"/>
        <end position="119"/>
    </location>
</feature>
<keyword evidence="3" id="KW-1185">Reference proteome</keyword>
<protein>
    <submittedName>
        <fullName evidence="4">GATA-type domain-containing protein</fullName>
    </submittedName>
</protein>
<dbReference type="WBParaSite" id="BTMF_0000216801-mRNA-1">
    <property type="protein sequence ID" value="BTMF_0000216801-mRNA-1"/>
    <property type="gene ID" value="BTMF_0000216801"/>
</dbReference>
<evidence type="ECO:0000313" key="2">
    <source>
        <dbReference type="EMBL" id="VDO10369.1"/>
    </source>
</evidence>
<accession>A0A0R3Q764</accession>
<gene>
    <name evidence="2" type="ORF">BTMF_LOCUS1496</name>
</gene>
<dbReference type="EMBL" id="UZAG01001085">
    <property type="protein sequence ID" value="VDO10369.1"/>
    <property type="molecule type" value="Genomic_DNA"/>
</dbReference>
<dbReference type="Proteomes" id="UP000280834">
    <property type="component" value="Unassembled WGS sequence"/>
</dbReference>
<name>A0A0R3Q764_9BILA</name>
<evidence type="ECO:0000256" key="1">
    <source>
        <dbReference type="SAM" id="MobiDB-lite"/>
    </source>
</evidence>
<reference evidence="4" key="1">
    <citation type="submission" date="2017-02" db="UniProtKB">
        <authorList>
            <consortium name="WormBaseParasite"/>
        </authorList>
    </citation>
    <scope>IDENTIFICATION</scope>
</reference>
<dbReference type="AlphaFoldDB" id="A0A0R3Q764"/>
<proteinExistence type="predicted"/>
<feature type="region of interest" description="Disordered" evidence="1">
    <location>
        <begin position="60"/>
        <end position="119"/>
    </location>
</feature>